<evidence type="ECO:0000256" key="2">
    <source>
        <dbReference type="ARBA" id="ARBA00022448"/>
    </source>
</evidence>
<feature type="transmembrane region" description="Helical" evidence="7">
    <location>
        <begin position="287"/>
        <end position="306"/>
    </location>
</feature>
<feature type="transmembrane region" description="Helical" evidence="7">
    <location>
        <begin position="167"/>
        <end position="192"/>
    </location>
</feature>
<evidence type="ECO:0000313" key="10">
    <source>
        <dbReference type="Proteomes" id="UP000742786"/>
    </source>
</evidence>
<evidence type="ECO:0000256" key="1">
    <source>
        <dbReference type="ARBA" id="ARBA00004651"/>
    </source>
</evidence>
<keyword evidence="2" id="KW-0813">Transport</keyword>
<keyword evidence="10" id="KW-1185">Reference proteome</keyword>
<feature type="transmembrane region" description="Helical" evidence="7">
    <location>
        <begin position="312"/>
        <end position="334"/>
    </location>
</feature>
<organism evidence="9 10">
    <name type="scientific">Georgfuchsia toluolica</name>
    <dbReference type="NCBI Taxonomy" id="424218"/>
    <lineage>
        <taxon>Bacteria</taxon>
        <taxon>Pseudomonadati</taxon>
        <taxon>Pseudomonadota</taxon>
        <taxon>Betaproteobacteria</taxon>
        <taxon>Nitrosomonadales</taxon>
        <taxon>Sterolibacteriaceae</taxon>
        <taxon>Georgfuchsia</taxon>
    </lineage>
</organism>
<keyword evidence="3" id="KW-1003">Cell membrane</keyword>
<comment type="subcellular location">
    <subcellularLocation>
        <location evidence="1">Cell membrane</location>
        <topology evidence="1">Multi-pass membrane protein</topology>
    </subcellularLocation>
</comment>
<feature type="transmembrane region" description="Helical" evidence="7">
    <location>
        <begin position="86"/>
        <end position="105"/>
    </location>
</feature>
<evidence type="ECO:0000256" key="7">
    <source>
        <dbReference type="SAM" id="Phobius"/>
    </source>
</evidence>
<dbReference type="Gene3D" id="1.20.1250.20">
    <property type="entry name" value="MFS general substrate transporter like domains"/>
    <property type="match status" value="1"/>
</dbReference>
<proteinExistence type="predicted"/>
<feature type="transmembrane region" description="Helical" evidence="7">
    <location>
        <begin position="111"/>
        <end position="131"/>
    </location>
</feature>
<evidence type="ECO:0000259" key="8">
    <source>
        <dbReference type="PROSITE" id="PS50850"/>
    </source>
</evidence>
<protein>
    <submittedName>
        <fullName evidence="9">Inner membrane transport protein YajR</fullName>
    </submittedName>
</protein>
<evidence type="ECO:0000256" key="5">
    <source>
        <dbReference type="ARBA" id="ARBA00022989"/>
    </source>
</evidence>
<feature type="transmembrane region" description="Helical" evidence="7">
    <location>
        <begin position="54"/>
        <end position="74"/>
    </location>
</feature>
<keyword evidence="4 7" id="KW-0812">Transmembrane</keyword>
<feature type="transmembrane region" description="Helical" evidence="7">
    <location>
        <begin position="259"/>
        <end position="278"/>
    </location>
</feature>
<sequence>MDSAQKPTARLTTLEWRATTSLALIFALRMFGMFSILPVLAIYARDLPGGDNQFLVGVALGIDGLAQACLQIPFGLLSDRFGRKRMIYLGLALFALGSFLAASATTIHMIILGRLVQGTGAISAAVIALLADLTREEHRSASMAVIGMSIGVTFGVSMVLGPTLNHYIGVPGIFALTGVLALLALLAVRFIVPAPLASRVHGDAETVPGQLRAVLKNSELQRLNFGIFSLHAAMRGLFVAVPLLLLNVGGMAVETHWKVYLPVMALSFFGAVPAIIVAEKYARMKPVFCGAVGLLFISTILMAVLVNHFAGIVIALFLFFLAFNLLEATLPSLVSKIAPAGSKGTAIGVYNTGQFLGLFLGGAIGGFLAQHADYSAVFAFSSGLGIAWFTMAISMQKPPAVKTLMFHVDVKNAQTADALAAALAKLRGVTEAAVSADEGVAYLKADQHDWDEAGAQALMARYKIALVMKT</sequence>
<dbReference type="PANTHER" id="PTHR23517">
    <property type="entry name" value="RESISTANCE PROTEIN MDTM, PUTATIVE-RELATED-RELATED"/>
    <property type="match status" value="1"/>
</dbReference>
<feature type="transmembrane region" description="Helical" evidence="7">
    <location>
        <begin position="21"/>
        <end position="42"/>
    </location>
</feature>
<comment type="caution">
    <text evidence="9">The sequence shown here is derived from an EMBL/GenBank/DDBJ whole genome shotgun (WGS) entry which is preliminary data.</text>
</comment>
<dbReference type="AlphaFoldDB" id="A0A916N0M9"/>
<evidence type="ECO:0000313" key="9">
    <source>
        <dbReference type="EMBL" id="CAG4884093.1"/>
    </source>
</evidence>
<dbReference type="Pfam" id="PF07690">
    <property type="entry name" value="MFS_1"/>
    <property type="match status" value="1"/>
</dbReference>
<dbReference type="GO" id="GO:0005886">
    <property type="term" value="C:plasma membrane"/>
    <property type="evidence" value="ECO:0007669"/>
    <property type="project" value="UniProtKB-SubCell"/>
</dbReference>
<accession>A0A916N0M9</accession>
<dbReference type="Proteomes" id="UP000742786">
    <property type="component" value="Unassembled WGS sequence"/>
</dbReference>
<keyword evidence="5 7" id="KW-1133">Transmembrane helix</keyword>
<reference evidence="9" key="1">
    <citation type="submission" date="2021-04" db="EMBL/GenBank/DDBJ databases">
        <authorList>
            <person name="Hornung B."/>
        </authorList>
    </citation>
    <scope>NUCLEOTIDE SEQUENCE</scope>
    <source>
        <strain evidence="9">G5G6</strain>
    </source>
</reference>
<feature type="transmembrane region" description="Helical" evidence="7">
    <location>
        <begin position="143"/>
        <end position="161"/>
    </location>
</feature>
<name>A0A916N0M9_9PROT</name>
<dbReference type="PROSITE" id="PS50850">
    <property type="entry name" value="MFS"/>
    <property type="match status" value="1"/>
</dbReference>
<dbReference type="InterPro" id="IPR036259">
    <property type="entry name" value="MFS_trans_sf"/>
</dbReference>
<feature type="transmembrane region" description="Helical" evidence="7">
    <location>
        <begin position="232"/>
        <end position="253"/>
    </location>
</feature>
<dbReference type="InterPro" id="IPR050171">
    <property type="entry name" value="MFS_Transporters"/>
</dbReference>
<evidence type="ECO:0000256" key="6">
    <source>
        <dbReference type="ARBA" id="ARBA00023136"/>
    </source>
</evidence>
<dbReference type="RefSeq" id="WP_220635974.1">
    <property type="nucleotide sequence ID" value="NZ_CAJQUM010000001.1"/>
</dbReference>
<dbReference type="PANTHER" id="PTHR23517:SF2">
    <property type="entry name" value="MULTIDRUG RESISTANCE PROTEIN MDTH"/>
    <property type="match status" value="1"/>
</dbReference>
<evidence type="ECO:0000256" key="4">
    <source>
        <dbReference type="ARBA" id="ARBA00022692"/>
    </source>
</evidence>
<dbReference type="InterPro" id="IPR020846">
    <property type="entry name" value="MFS_dom"/>
</dbReference>
<feature type="domain" description="Major facilitator superfamily (MFS) profile" evidence="8">
    <location>
        <begin position="18"/>
        <end position="400"/>
    </location>
</feature>
<dbReference type="EMBL" id="CAJQUM010000001">
    <property type="protein sequence ID" value="CAG4884093.1"/>
    <property type="molecule type" value="Genomic_DNA"/>
</dbReference>
<dbReference type="Gene3D" id="3.30.70.100">
    <property type="match status" value="1"/>
</dbReference>
<dbReference type="CDD" id="cd17472">
    <property type="entry name" value="MFS_YajR_like"/>
    <property type="match status" value="1"/>
</dbReference>
<dbReference type="InterPro" id="IPR011701">
    <property type="entry name" value="MFS"/>
</dbReference>
<dbReference type="SUPFAM" id="SSF103473">
    <property type="entry name" value="MFS general substrate transporter"/>
    <property type="match status" value="1"/>
</dbReference>
<feature type="transmembrane region" description="Helical" evidence="7">
    <location>
        <begin position="374"/>
        <end position="395"/>
    </location>
</feature>
<keyword evidence="6 7" id="KW-0472">Membrane</keyword>
<feature type="transmembrane region" description="Helical" evidence="7">
    <location>
        <begin position="346"/>
        <end position="368"/>
    </location>
</feature>
<dbReference type="GO" id="GO:0022857">
    <property type="term" value="F:transmembrane transporter activity"/>
    <property type="evidence" value="ECO:0007669"/>
    <property type="project" value="InterPro"/>
</dbReference>
<evidence type="ECO:0000256" key="3">
    <source>
        <dbReference type="ARBA" id="ARBA00022475"/>
    </source>
</evidence>
<gene>
    <name evidence="9" type="primary">yajR</name>
    <name evidence="9" type="ORF">GTOL_11976</name>
</gene>